<dbReference type="EMBL" id="LNIX01000001">
    <property type="protein sequence ID" value="OXA65192.1"/>
    <property type="molecule type" value="Genomic_DNA"/>
</dbReference>
<keyword evidence="9" id="KW-1185">Reference proteome</keyword>
<sequence>MGNILGNQQPEQKQLSAMELKEIRGNLEKMIKENKVVVFSKTYCPYALKAKKTLDNLTKNYLVIELNGHPQGSEIQEILAQMTGASTVPRVFVGGVCIGGGDDTVRLYKSGELEKMLTN</sequence>
<dbReference type="PRINTS" id="PR00160">
    <property type="entry name" value="GLUTAREDOXIN"/>
</dbReference>
<reference evidence="8 9" key="1">
    <citation type="submission" date="2015-12" db="EMBL/GenBank/DDBJ databases">
        <title>The genome of Folsomia candida.</title>
        <authorList>
            <person name="Faddeeva A."/>
            <person name="Derks M.F."/>
            <person name="Anvar Y."/>
            <person name="Smit S."/>
            <person name="Van Straalen N."/>
            <person name="Roelofs D."/>
        </authorList>
    </citation>
    <scope>NUCLEOTIDE SEQUENCE [LARGE SCALE GENOMIC DNA]</scope>
    <source>
        <strain evidence="8 9">VU population</strain>
        <tissue evidence="8">Whole body</tissue>
    </source>
</reference>
<dbReference type="Proteomes" id="UP000198287">
    <property type="component" value="Unassembled WGS sequence"/>
</dbReference>
<dbReference type="GO" id="GO:0034599">
    <property type="term" value="P:cellular response to oxidative stress"/>
    <property type="evidence" value="ECO:0007669"/>
    <property type="project" value="TreeGrafter"/>
</dbReference>
<organism evidence="8 9">
    <name type="scientific">Folsomia candida</name>
    <name type="common">Springtail</name>
    <dbReference type="NCBI Taxonomy" id="158441"/>
    <lineage>
        <taxon>Eukaryota</taxon>
        <taxon>Metazoa</taxon>
        <taxon>Ecdysozoa</taxon>
        <taxon>Arthropoda</taxon>
        <taxon>Hexapoda</taxon>
        <taxon>Collembola</taxon>
        <taxon>Entomobryomorpha</taxon>
        <taxon>Isotomoidea</taxon>
        <taxon>Isotomidae</taxon>
        <taxon>Proisotominae</taxon>
        <taxon>Folsomia</taxon>
    </lineage>
</organism>
<dbReference type="OMA" id="YACYELD"/>
<dbReference type="AlphaFoldDB" id="A0A226F5X8"/>
<dbReference type="Pfam" id="PF00462">
    <property type="entry name" value="Glutaredoxin"/>
    <property type="match status" value="1"/>
</dbReference>
<dbReference type="OrthoDB" id="418495at2759"/>
<dbReference type="SUPFAM" id="SSF52833">
    <property type="entry name" value="Thioredoxin-like"/>
    <property type="match status" value="1"/>
</dbReference>
<evidence type="ECO:0000259" key="7">
    <source>
        <dbReference type="Pfam" id="PF00462"/>
    </source>
</evidence>
<name>A0A226F5X8_FOLCA</name>
<dbReference type="GO" id="GO:0015038">
    <property type="term" value="F:glutathione disulfide oxidoreductase activity"/>
    <property type="evidence" value="ECO:0007669"/>
    <property type="project" value="TreeGrafter"/>
</dbReference>
<dbReference type="Gene3D" id="3.40.30.10">
    <property type="entry name" value="Glutaredoxin"/>
    <property type="match status" value="1"/>
</dbReference>
<dbReference type="GO" id="GO:0005737">
    <property type="term" value="C:cytoplasm"/>
    <property type="evidence" value="ECO:0007669"/>
    <property type="project" value="TreeGrafter"/>
</dbReference>
<feature type="domain" description="Glutaredoxin" evidence="7">
    <location>
        <begin position="36"/>
        <end position="98"/>
    </location>
</feature>
<gene>
    <name evidence="8" type="ORF">Fcan01_00773</name>
</gene>
<evidence type="ECO:0000256" key="4">
    <source>
        <dbReference type="ARBA" id="ARBA00037470"/>
    </source>
</evidence>
<protein>
    <recommendedName>
        <fullName evidence="6">Glutaredoxin-2, mitochondrial</fullName>
    </recommendedName>
</protein>
<dbReference type="InterPro" id="IPR014025">
    <property type="entry name" value="Glutaredoxin_subgr"/>
</dbReference>
<evidence type="ECO:0000256" key="2">
    <source>
        <dbReference type="ARBA" id="ARBA00023206"/>
    </source>
</evidence>
<evidence type="ECO:0000256" key="5">
    <source>
        <dbReference type="ARBA" id="ARBA00038558"/>
    </source>
</evidence>
<evidence type="ECO:0000256" key="1">
    <source>
        <dbReference type="ARBA" id="ARBA00007787"/>
    </source>
</evidence>
<dbReference type="InterPro" id="IPR002109">
    <property type="entry name" value="Glutaredoxin"/>
</dbReference>
<dbReference type="InterPro" id="IPR036249">
    <property type="entry name" value="Thioredoxin-like_sf"/>
</dbReference>
<dbReference type="STRING" id="158441.A0A226F5X8"/>
<dbReference type="NCBIfam" id="TIGR02180">
    <property type="entry name" value="GRX_euk"/>
    <property type="match status" value="1"/>
</dbReference>
<dbReference type="PANTHER" id="PTHR45694:SF5">
    <property type="entry name" value="GLUTAREDOXIN 2"/>
    <property type="match status" value="1"/>
</dbReference>
<dbReference type="CDD" id="cd03419">
    <property type="entry name" value="GRX_GRXh_1_2_like"/>
    <property type="match status" value="1"/>
</dbReference>
<evidence type="ECO:0000256" key="6">
    <source>
        <dbReference type="ARBA" id="ARBA00039819"/>
    </source>
</evidence>
<comment type="caution">
    <text evidence="8">The sequence shown here is derived from an EMBL/GenBank/DDBJ whole genome shotgun (WGS) entry which is preliminary data.</text>
</comment>
<accession>A0A226F5X8</accession>
<comment type="function">
    <text evidence="4">Glutathione-dependent oxidoreductase that facilitates the maintenance of mitochondrial redox homeostasis upon induction of apoptosis by oxidative stress. Involved in response to hydrogen peroxide and regulation of apoptosis caused by oxidative stress. Acts as a very efficient catalyst of monothiol reactions because of its high affinity for protein glutathione-mixed disulfides. Can receive electrons not only from glutathione (GSH), but also from thioredoxin reductase supporting both monothiol and dithiol reactions. Efficiently catalyzes both glutathionylation and deglutathionylation of mitochondrial complex I, which in turn regulates the superoxide production by the complex. Overexpression decreases the susceptibility to apoptosis and prevents loss of cardiolipin and cytochrome c release.</text>
</comment>
<evidence type="ECO:0000256" key="3">
    <source>
        <dbReference type="ARBA" id="ARBA00023284"/>
    </source>
</evidence>
<comment type="similarity">
    <text evidence="1">Belongs to the glutaredoxin family.</text>
</comment>
<keyword evidence="3" id="KW-0676">Redox-active center</keyword>
<proteinExistence type="inferred from homology"/>
<keyword evidence="2" id="KW-0318">Glutathionylation</keyword>
<dbReference type="FunFam" id="3.40.30.10:FF:000026">
    <property type="entry name" value="Glutaredoxin 2"/>
    <property type="match status" value="1"/>
</dbReference>
<dbReference type="PANTHER" id="PTHR45694">
    <property type="entry name" value="GLUTAREDOXIN 2"/>
    <property type="match status" value="1"/>
</dbReference>
<evidence type="ECO:0000313" key="9">
    <source>
        <dbReference type="Proteomes" id="UP000198287"/>
    </source>
</evidence>
<comment type="subunit">
    <text evidence="5">Monomer; active form. Homodimer; inactive form. The homodimer is probably linked by 1 2Fe-2S cluster.</text>
</comment>
<dbReference type="PROSITE" id="PS51354">
    <property type="entry name" value="GLUTAREDOXIN_2"/>
    <property type="match status" value="1"/>
</dbReference>
<dbReference type="InterPro" id="IPR011899">
    <property type="entry name" value="Glutaredoxin_euk/vir"/>
</dbReference>
<evidence type="ECO:0000313" key="8">
    <source>
        <dbReference type="EMBL" id="OXA65192.1"/>
    </source>
</evidence>